<proteinExistence type="predicted"/>
<sequence>AIDKDGDIYVVETKLYKNPDKRMVVAQALDYGASLWRHSNFDEFMAEINNEINEKFSISFEEKAKKFFNIDDEQIVIMFEAIKRNLQQGNIKFVVLMDLVEDRLKDLIVYINQNSQFDIYAVQMEYYEFEKYKIIIPKLFGVEVKKGVRIPNGSSQRISWNEEGFMAEIEKLKFETKNKILALLDFAKKEKCLEGWGTGKNPNFNFKIKNPNGDGQTTVFSVWGNGFIQIGFWLVEHELDKQKSQIINEFFEKINNIKGMQADKKQTRMFNFPVDVVDNEGIREFEKCVLWLKEEIK</sequence>
<dbReference type="AlphaFoldDB" id="A0A2M6W9P6"/>
<dbReference type="Gene3D" id="3.40.1350.10">
    <property type="match status" value="1"/>
</dbReference>
<dbReference type="InterPro" id="IPR011856">
    <property type="entry name" value="tRNA_endonuc-like_dom_sf"/>
</dbReference>
<dbReference type="GO" id="GO:0003676">
    <property type="term" value="F:nucleic acid binding"/>
    <property type="evidence" value="ECO:0007669"/>
    <property type="project" value="InterPro"/>
</dbReference>
<evidence type="ECO:0000313" key="2">
    <source>
        <dbReference type="Proteomes" id="UP000231464"/>
    </source>
</evidence>
<comment type="caution">
    <text evidence="1">The sequence shown here is derived from an EMBL/GenBank/DDBJ whole genome shotgun (WGS) entry which is preliminary data.</text>
</comment>
<protein>
    <submittedName>
        <fullName evidence="1">Uncharacterized protein</fullName>
    </submittedName>
</protein>
<feature type="non-terminal residue" evidence="1">
    <location>
        <position position="1"/>
    </location>
</feature>
<reference evidence="2" key="1">
    <citation type="submission" date="2017-09" db="EMBL/GenBank/DDBJ databases">
        <title>Depth-based differentiation of microbial function through sediment-hosted aquifers and enrichment of novel symbionts in the deep terrestrial subsurface.</title>
        <authorList>
            <person name="Probst A.J."/>
            <person name="Ladd B."/>
            <person name="Jarett J.K."/>
            <person name="Geller-Mcgrath D.E."/>
            <person name="Sieber C.M.K."/>
            <person name="Emerson J.B."/>
            <person name="Anantharaman K."/>
            <person name="Thomas B.C."/>
            <person name="Malmstrom R."/>
            <person name="Stieglmeier M."/>
            <person name="Klingl A."/>
            <person name="Woyke T."/>
            <person name="Ryan C.M."/>
            <person name="Banfield J.F."/>
        </authorList>
    </citation>
    <scope>NUCLEOTIDE SEQUENCE [LARGE SCALE GENOMIC DNA]</scope>
</reference>
<dbReference type="Proteomes" id="UP000231464">
    <property type="component" value="Unassembled WGS sequence"/>
</dbReference>
<name>A0A2M6W9P6_9BACT</name>
<accession>A0A2M6W9P6</accession>
<evidence type="ECO:0000313" key="1">
    <source>
        <dbReference type="EMBL" id="PIT89519.1"/>
    </source>
</evidence>
<organism evidence="1 2">
    <name type="scientific">Candidatus Kuenenbacteria bacterium CG10_big_fil_rev_8_21_14_0_10_36_11</name>
    <dbReference type="NCBI Taxonomy" id="1974618"/>
    <lineage>
        <taxon>Bacteria</taxon>
        <taxon>Candidatus Kueneniibacteriota</taxon>
    </lineage>
</organism>
<dbReference type="EMBL" id="PFBP01000057">
    <property type="protein sequence ID" value="PIT89519.1"/>
    <property type="molecule type" value="Genomic_DNA"/>
</dbReference>
<gene>
    <name evidence="1" type="ORF">COU23_03480</name>
</gene>